<sequence>MYKLILAEDEEDVREGIIGQIDWERYGFEVVDQAENGKEAADLIDRLLPDVVVTDIQMPFMNGLQLAEYTRSRYPGTKIIILTGYDEFEYAQRAIKLQIDEYILKPFSSQELIDVLLKVKGTLDSEISEKENIHVLSEHYRKSLPVLREQFLSSLVSRRLRPEEIAVKSREYGISLSGDWFQPSVISLDYIREPEASDPNHPVSLRDTGDRNLQLFAVLNIAEEICGKHGFGRVFIHRDDLVMLSSRTGTDESEITGRTLAILEEIRQNVQRFLKLTVTIGAGTVCRTPEMLFHSFADALQALDYRLILGNNRVIWIEDVESRTSRLPVYDELTEQSLIRTVKLGTVQELTEIINELFGTLDGSQVTANEYRIFLLEIITSILRMAKESGGETNELFGSGIMSLTDMNKFNNMEEAKQWIIDICTRLMNHIALERQSSYKHLVEQAKNFIKSHYQETDISIGKVCRHLHISTGYFSSIFKRETKMTFVNYLLLIRLEAAKELLRTTELKAFEIAEKIGFADPNYFSFCFRKKFGQSPKEYKNGARGG</sequence>
<evidence type="ECO:0000256" key="3">
    <source>
        <dbReference type="ARBA" id="ARBA00022553"/>
    </source>
</evidence>
<dbReference type="PROSITE" id="PS50110">
    <property type="entry name" value="RESPONSE_REGULATORY"/>
    <property type="match status" value="1"/>
</dbReference>
<dbReference type="RefSeq" id="WP_036604688.1">
    <property type="nucleotide sequence ID" value="NZ_CP076607.1"/>
</dbReference>
<keyword evidence="3 8" id="KW-0597">Phosphoprotein</keyword>
<dbReference type="InterPro" id="IPR011006">
    <property type="entry name" value="CheY-like_superfamily"/>
</dbReference>
<accession>A0ABX8H939</accession>
<feature type="modified residue" description="4-aspartylphosphate" evidence="8">
    <location>
        <position position="55"/>
    </location>
</feature>
<dbReference type="PANTHER" id="PTHR42713:SF3">
    <property type="entry name" value="TRANSCRIPTIONAL REGULATORY PROTEIN HPTR"/>
    <property type="match status" value="1"/>
</dbReference>
<comment type="subcellular location">
    <subcellularLocation>
        <location evidence="1">Cytoplasm</location>
    </subcellularLocation>
</comment>
<evidence type="ECO:0000256" key="5">
    <source>
        <dbReference type="ARBA" id="ARBA00023015"/>
    </source>
</evidence>
<keyword evidence="4" id="KW-0902">Two-component regulatory system</keyword>
<dbReference type="SUPFAM" id="SSF52172">
    <property type="entry name" value="CheY-like"/>
    <property type="match status" value="1"/>
</dbReference>
<evidence type="ECO:0000313" key="12">
    <source>
        <dbReference type="Proteomes" id="UP000683429"/>
    </source>
</evidence>
<dbReference type="Gene3D" id="1.10.10.60">
    <property type="entry name" value="Homeodomain-like"/>
    <property type="match status" value="2"/>
</dbReference>
<protein>
    <submittedName>
        <fullName evidence="11">Response regulator</fullName>
    </submittedName>
</protein>
<evidence type="ECO:0000256" key="2">
    <source>
        <dbReference type="ARBA" id="ARBA00022490"/>
    </source>
</evidence>
<keyword evidence="2" id="KW-0963">Cytoplasm</keyword>
<proteinExistence type="predicted"/>
<keyword evidence="7" id="KW-0804">Transcription</keyword>
<dbReference type="Pfam" id="PF00072">
    <property type="entry name" value="Response_reg"/>
    <property type="match status" value="1"/>
</dbReference>
<evidence type="ECO:0000259" key="9">
    <source>
        <dbReference type="PROSITE" id="PS01124"/>
    </source>
</evidence>
<dbReference type="InterPro" id="IPR009057">
    <property type="entry name" value="Homeodomain-like_sf"/>
</dbReference>
<dbReference type="InterPro" id="IPR001789">
    <property type="entry name" value="Sig_transdc_resp-reg_receiver"/>
</dbReference>
<evidence type="ECO:0000256" key="8">
    <source>
        <dbReference type="PROSITE-ProRule" id="PRU00169"/>
    </source>
</evidence>
<name>A0ABX8H939_9BACL</name>
<dbReference type="Pfam" id="PF12833">
    <property type="entry name" value="HTH_18"/>
    <property type="match status" value="1"/>
</dbReference>
<dbReference type="SMART" id="SM00342">
    <property type="entry name" value="HTH_ARAC"/>
    <property type="match status" value="1"/>
</dbReference>
<dbReference type="InterPro" id="IPR051552">
    <property type="entry name" value="HptR"/>
</dbReference>
<dbReference type="SMART" id="SM00448">
    <property type="entry name" value="REC"/>
    <property type="match status" value="1"/>
</dbReference>
<dbReference type="PANTHER" id="PTHR42713">
    <property type="entry name" value="HISTIDINE KINASE-RELATED"/>
    <property type="match status" value="1"/>
</dbReference>
<dbReference type="Gene3D" id="3.40.50.2300">
    <property type="match status" value="1"/>
</dbReference>
<dbReference type="Pfam" id="PF17853">
    <property type="entry name" value="GGDEF_2"/>
    <property type="match status" value="1"/>
</dbReference>
<evidence type="ECO:0000256" key="7">
    <source>
        <dbReference type="ARBA" id="ARBA00023163"/>
    </source>
</evidence>
<evidence type="ECO:0000256" key="6">
    <source>
        <dbReference type="ARBA" id="ARBA00023125"/>
    </source>
</evidence>
<evidence type="ECO:0000259" key="10">
    <source>
        <dbReference type="PROSITE" id="PS50110"/>
    </source>
</evidence>
<organism evidence="11 12">
    <name type="scientific">Paenibacillus sophorae</name>
    <dbReference type="NCBI Taxonomy" id="1333845"/>
    <lineage>
        <taxon>Bacteria</taxon>
        <taxon>Bacillati</taxon>
        <taxon>Bacillota</taxon>
        <taxon>Bacilli</taxon>
        <taxon>Bacillales</taxon>
        <taxon>Paenibacillaceae</taxon>
        <taxon>Paenibacillus</taxon>
    </lineage>
</organism>
<dbReference type="InterPro" id="IPR020449">
    <property type="entry name" value="Tscrpt_reg_AraC-type_HTH"/>
</dbReference>
<dbReference type="CDD" id="cd17536">
    <property type="entry name" value="REC_YesN-like"/>
    <property type="match status" value="1"/>
</dbReference>
<dbReference type="Proteomes" id="UP000683429">
    <property type="component" value="Chromosome"/>
</dbReference>
<evidence type="ECO:0000313" key="11">
    <source>
        <dbReference type="EMBL" id="QWU14573.1"/>
    </source>
</evidence>
<reference evidence="11 12" key="1">
    <citation type="submission" date="2021-06" db="EMBL/GenBank/DDBJ databases">
        <title>Whole genome sequence of Paenibacillus sophorae DSM23020 for comparative genomics.</title>
        <authorList>
            <person name="Kim M.-J."/>
            <person name="Lee G."/>
            <person name="Shin J.-H."/>
        </authorList>
    </citation>
    <scope>NUCLEOTIDE SEQUENCE [LARGE SCALE GENOMIC DNA]</scope>
    <source>
        <strain evidence="11 12">DSM 23020</strain>
    </source>
</reference>
<dbReference type="SUPFAM" id="SSF46689">
    <property type="entry name" value="Homeodomain-like"/>
    <property type="match status" value="2"/>
</dbReference>
<dbReference type="InterPro" id="IPR018060">
    <property type="entry name" value="HTH_AraC"/>
</dbReference>
<gene>
    <name evidence="11" type="ORF">KP014_21975</name>
</gene>
<evidence type="ECO:0000256" key="1">
    <source>
        <dbReference type="ARBA" id="ARBA00004496"/>
    </source>
</evidence>
<evidence type="ECO:0000256" key="4">
    <source>
        <dbReference type="ARBA" id="ARBA00023012"/>
    </source>
</evidence>
<keyword evidence="6" id="KW-0238">DNA-binding</keyword>
<keyword evidence="12" id="KW-1185">Reference proteome</keyword>
<feature type="domain" description="Response regulatory" evidence="10">
    <location>
        <begin position="3"/>
        <end position="120"/>
    </location>
</feature>
<dbReference type="InterPro" id="IPR041522">
    <property type="entry name" value="CdaR_GGDEF"/>
</dbReference>
<keyword evidence="5" id="KW-0805">Transcription regulation</keyword>
<dbReference type="PRINTS" id="PR00032">
    <property type="entry name" value="HTHARAC"/>
</dbReference>
<dbReference type="PROSITE" id="PS01124">
    <property type="entry name" value="HTH_ARAC_FAMILY_2"/>
    <property type="match status" value="1"/>
</dbReference>
<feature type="domain" description="HTH araC/xylS-type" evidence="9">
    <location>
        <begin position="444"/>
        <end position="543"/>
    </location>
</feature>
<dbReference type="EMBL" id="CP076607">
    <property type="protein sequence ID" value="QWU14573.1"/>
    <property type="molecule type" value="Genomic_DNA"/>
</dbReference>